<evidence type="ECO:0000256" key="1">
    <source>
        <dbReference type="SAM" id="Coils"/>
    </source>
</evidence>
<comment type="caution">
    <text evidence="2">The sequence shown here is derived from an EMBL/GenBank/DDBJ whole genome shotgun (WGS) entry which is preliminary data.</text>
</comment>
<dbReference type="EMBL" id="MFLZ01000013">
    <property type="protein sequence ID" value="OGG80085.1"/>
    <property type="molecule type" value="Genomic_DNA"/>
</dbReference>
<accession>A0A1F6F2J1</accession>
<protein>
    <recommendedName>
        <fullName evidence="4">BZIP domain-containing protein</fullName>
    </recommendedName>
</protein>
<evidence type="ECO:0000313" key="3">
    <source>
        <dbReference type="Proteomes" id="UP000177372"/>
    </source>
</evidence>
<organism evidence="2 3">
    <name type="scientific">Candidatus Kaiserbacteria bacterium RIFCSPLOWO2_01_FULL_54_13</name>
    <dbReference type="NCBI Taxonomy" id="1798512"/>
    <lineage>
        <taxon>Bacteria</taxon>
        <taxon>Candidatus Kaiseribacteriota</taxon>
    </lineage>
</organism>
<dbReference type="AlphaFoldDB" id="A0A1F6F2J1"/>
<evidence type="ECO:0000313" key="2">
    <source>
        <dbReference type="EMBL" id="OGG80085.1"/>
    </source>
</evidence>
<reference evidence="2 3" key="1">
    <citation type="journal article" date="2016" name="Nat. Commun.">
        <title>Thousands of microbial genomes shed light on interconnected biogeochemical processes in an aquifer system.</title>
        <authorList>
            <person name="Anantharaman K."/>
            <person name="Brown C.T."/>
            <person name="Hug L.A."/>
            <person name="Sharon I."/>
            <person name="Castelle C.J."/>
            <person name="Probst A.J."/>
            <person name="Thomas B.C."/>
            <person name="Singh A."/>
            <person name="Wilkins M.J."/>
            <person name="Karaoz U."/>
            <person name="Brodie E.L."/>
            <person name="Williams K.H."/>
            <person name="Hubbard S.S."/>
            <person name="Banfield J.F."/>
        </authorList>
    </citation>
    <scope>NUCLEOTIDE SEQUENCE [LARGE SCALE GENOMIC DNA]</scope>
</reference>
<name>A0A1F6F2J1_9BACT</name>
<dbReference type="Proteomes" id="UP000177372">
    <property type="component" value="Unassembled WGS sequence"/>
</dbReference>
<feature type="coiled-coil region" evidence="1">
    <location>
        <begin position="98"/>
        <end position="125"/>
    </location>
</feature>
<keyword evidence="1" id="KW-0175">Coiled coil</keyword>
<proteinExistence type="predicted"/>
<dbReference type="STRING" id="1798512.A3A39_02760"/>
<gene>
    <name evidence="2" type="ORF">A3A39_02760</name>
</gene>
<evidence type="ECO:0008006" key="4">
    <source>
        <dbReference type="Google" id="ProtNLM"/>
    </source>
</evidence>
<sequence length="133" mass="16164">MSLTDERLADGVLYSVQWQGWREHRKGGRWWEIPEIVRSALRDHPQLREESSLEFEKTVQRVTKILRSRWAKKGVETKRRRRERKKAQEHRRLAKARKALLLKKINKWERKRRTAKRRAKQAAMRAVKEPTFL</sequence>